<dbReference type="OrthoDB" id="9764259at2"/>
<gene>
    <name evidence="6" type="ORF">BST96_02875</name>
</gene>
<dbReference type="GO" id="GO:0022857">
    <property type="term" value="F:transmembrane transporter activity"/>
    <property type="evidence" value="ECO:0007669"/>
    <property type="project" value="InterPro"/>
</dbReference>
<feature type="transmembrane region" description="Helical" evidence="4">
    <location>
        <begin position="64"/>
        <end position="86"/>
    </location>
</feature>
<dbReference type="KEGG" id="osg:BST96_02875"/>
<dbReference type="InterPro" id="IPR036259">
    <property type="entry name" value="MFS_trans_sf"/>
</dbReference>
<feature type="domain" description="Major facilitator superfamily (MFS) profile" evidence="5">
    <location>
        <begin position="24"/>
        <end position="430"/>
    </location>
</feature>
<keyword evidence="2 4" id="KW-1133">Transmembrane helix</keyword>
<feature type="transmembrane region" description="Helical" evidence="4">
    <location>
        <begin position="376"/>
        <end position="399"/>
    </location>
</feature>
<dbReference type="SUPFAM" id="SSF103473">
    <property type="entry name" value="MFS general substrate transporter"/>
    <property type="match status" value="1"/>
</dbReference>
<keyword evidence="1 4" id="KW-0812">Transmembrane</keyword>
<feature type="transmembrane region" description="Helical" evidence="4">
    <location>
        <begin position="243"/>
        <end position="268"/>
    </location>
</feature>
<accession>A0A1X9N4V0</accession>
<dbReference type="EMBL" id="CP019343">
    <property type="protein sequence ID" value="ARN73140.1"/>
    <property type="molecule type" value="Genomic_DNA"/>
</dbReference>
<evidence type="ECO:0000313" key="7">
    <source>
        <dbReference type="Proteomes" id="UP000193450"/>
    </source>
</evidence>
<dbReference type="InterPro" id="IPR020846">
    <property type="entry name" value="MFS_dom"/>
</dbReference>
<feature type="transmembrane region" description="Helical" evidence="4">
    <location>
        <begin position="24"/>
        <end position="44"/>
    </location>
</feature>
<feature type="transmembrane region" description="Helical" evidence="4">
    <location>
        <begin position="150"/>
        <end position="171"/>
    </location>
</feature>
<dbReference type="AlphaFoldDB" id="A0A1X9N4V0"/>
<proteinExistence type="predicted"/>
<evidence type="ECO:0000259" key="5">
    <source>
        <dbReference type="PROSITE" id="PS50850"/>
    </source>
</evidence>
<dbReference type="PROSITE" id="PS50850">
    <property type="entry name" value="MFS"/>
    <property type="match status" value="1"/>
</dbReference>
<organism evidence="6 7">
    <name type="scientific">Oceanicoccus sagamiensis</name>
    <dbReference type="NCBI Taxonomy" id="716816"/>
    <lineage>
        <taxon>Bacteria</taxon>
        <taxon>Pseudomonadati</taxon>
        <taxon>Pseudomonadota</taxon>
        <taxon>Gammaproteobacteria</taxon>
        <taxon>Cellvibrionales</taxon>
        <taxon>Spongiibacteraceae</taxon>
        <taxon>Oceanicoccus</taxon>
    </lineage>
</organism>
<reference evidence="6 7" key="1">
    <citation type="submission" date="2016-11" db="EMBL/GenBank/DDBJ databases">
        <title>Trade-off between light-utilization and light-protection in marine flavobacteria.</title>
        <authorList>
            <person name="Kumagai Y."/>
        </authorList>
    </citation>
    <scope>NUCLEOTIDE SEQUENCE [LARGE SCALE GENOMIC DNA]</scope>
    <source>
        <strain evidence="6 7">NBRC 107125</strain>
    </source>
</reference>
<feature type="transmembrane region" description="Helical" evidence="4">
    <location>
        <begin position="93"/>
        <end position="112"/>
    </location>
</feature>
<sequence length="436" mass="46960">MKIMTDGVRIGPITLNNGITKRNALTFFYASFFTVGIISFMSFMQPYVLTENLNIPADEQGASTSILAFTYELVMLLLIAPFGALADKIGRRPIYCLGFLWVGVSLVIFPLAETMTQLVMGRMFFAVGAAAVTSMMATVLADYPQERSRGFMVAMSGIANGLGAVTLVIGMSQLPALFKSMGYSTLMSGRFTYAIAACLCVVTTIIVFRGLSTLKPSDGKKDKEDIRQLLKEGLQEARKNPRIAVACIEAFIARGDLMVVSVFFSLWANQAGLAQGMDLETAIKTAGSFLIIIQLTSLVWAPIWGIILDRVDRLTAVVIAMFLATIGYLWVGFSPSPIVAAFIPAAIMLGIGEFSAILAGITLVGQEAPKEIRGSVVGLFNFCGSFGILCISLVGGYVYDAWRPGAPFIVVGMINAIILVIALTVRLKVGYRPPVK</sequence>
<dbReference type="InterPro" id="IPR011701">
    <property type="entry name" value="MFS"/>
</dbReference>
<dbReference type="Proteomes" id="UP000193450">
    <property type="component" value="Chromosome"/>
</dbReference>
<dbReference type="PANTHER" id="PTHR23524:SF1">
    <property type="entry name" value="MRH DOMAIN-CONTAINING PROTEIN-RELATED"/>
    <property type="match status" value="1"/>
</dbReference>
<dbReference type="PANTHER" id="PTHR23524">
    <property type="entry name" value="TRANSPORTER, PUTATIVE (AFU_ORTHOLOGUE AFUA_8G04850)-RELATED"/>
    <property type="match status" value="1"/>
</dbReference>
<evidence type="ECO:0000256" key="4">
    <source>
        <dbReference type="SAM" id="Phobius"/>
    </source>
</evidence>
<evidence type="ECO:0000256" key="3">
    <source>
        <dbReference type="ARBA" id="ARBA00023136"/>
    </source>
</evidence>
<feature type="transmembrane region" description="Helical" evidence="4">
    <location>
        <begin position="339"/>
        <end position="364"/>
    </location>
</feature>
<evidence type="ECO:0000256" key="2">
    <source>
        <dbReference type="ARBA" id="ARBA00022989"/>
    </source>
</evidence>
<protein>
    <recommendedName>
        <fullName evidence="5">Major facilitator superfamily (MFS) profile domain-containing protein</fullName>
    </recommendedName>
</protein>
<evidence type="ECO:0000313" key="6">
    <source>
        <dbReference type="EMBL" id="ARN73140.1"/>
    </source>
</evidence>
<evidence type="ECO:0000256" key="1">
    <source>
        <dbReference type="ARBA" id="ARBA00022692"/>
    </source>
</evidence>
<name>A0A1X9N4V0_9GAMM</name>
<dbReference type="STRING" id="716816.BST96_02875"/>
<feature type="transmembrane region" description="Helical" evidence="4">
    <location>
        <begin position="191"/>
        <end position="211"/>
    </location>
</feature>
<feature type="transmembrane region" description="Helical" evidence="4">
    <location>
        <begin position="124"/>
        <end position="143"/>
    </location>
</feature>
<feature type="transmembrane region" description="Helical" evidence="4">
    <location>
        <begin position="314"/>
        <end position="333"/>
    </location>
</feature>
<keyword evidence="3 4" id="KW-0472">Membrane</keyword>
<feature type="transmembrane region" description="Helical" evidence="4">
    <location>
        <begin position="288"/>
        <end position="307"/>
    </location>
</feature>
<dbReference type="Gene3D" id="1.20.1250.20">
    <property type="entry name" value="MFS general substrate transporter like domains"/>
    <property type="match status" value="1"/>
</dbReference>
<dbReference type="Pfam" id="PF07690">
    <property type="entry name" value="MFS_1"/>
    <property type="match status" value="1"/>
</dbReference>
<keyword evidence="7" id="KW-1185">Reference proteome</keyword>
<feature type="transmembrane region" description="Helical" evidence="4">
    <location>
        <begin position="405"/>
        <end position="427"/>
    </location>
</feature>